<dbReference type="PANTHER" id="PTHR10903:SF167">
    <property type="entry name" value="GTPASE IMAP FAMILY MEMBER 6-RELATED"/>
    <property type="match status" value="1"/>
</dbReference>
<protein>
    <recommendedName>
        <fullName evidence="5">AIG1-type G domain-containing protein</fullName>
    </recommendedName>
</protein>
<dbReference type="AlphaFoldDB" id="A0A8T3CG08"/>
<sequence length="373" mass="40071">MGKGMLEDQPQQSLTEPNKPEGNSDNQMGQSLEITELRLVLLGRTREVFVSGGDGGGAVTQECLKRRGTVAGRRVAVVDTPDWFSSQRPPEELRRQLSACAALAAPGPHAFLLCVPVDRPAQAELQALGSLGEVFGLEAVRGHTLVLFTHGDRLLEGGEAGAEGGVEGYISTCRADLLELVGRCGDRFHVLERGGAGAEGEEGAQGRSVRELLEKVEQTVREAGGEHCGGGLFQLAEARVQERQREIARERRRRERGEGEGEVEEEEGEEEDEGEEWEKARDEAERSAGDLELDGLPTLWVSDSSAVATPSFLLSVWQTLASWIRRALKYIRGGALLGGVVRVLVGGPLGGVLGATVGSVVTEVGKRKHAKKQ</sequence>
<dbReference type="Pfam" id="PF04548">
    <property type="entry name" value="AIG1"/>
    <property type="match status" value="1"/>
</dbReference>
<evidence type="ECO:0000256" key="2">
    <source>
        <dbReference type="ARBA" id="ARBA00022741"/>
    </source>
</evidence>
<feature type="compositionally biased region" description="Basic and acidic residues" evidence="4">
    <location>
        <begin position="248"/>
        <end position="259"/>
    </location>
</feature>
<comment type="similarity">
    <text evidence="1">Belongs to the TRAFAC class TrmE-Era-EngA-EngB-Septin-like GTPase superfamily. AIG1/Toc34/Toc159-like paraseptin GTPase family. IAN subfamily.</text>
</comment>
<feature type="compositionally biased region" description="Polar residues" evidence="4">
    <location>
        <begin position="9"/>
        <end position="30"/>
    </location>
</feature>
<dbReference type="Gene3D" id="3.40.50.300">
    <property type="entry name" value="P-loop containing nucleotide triphosphate hydrolases"/>
    <property type="match status" value="1"/>
</dbReference>
<evidence type="ECO:0000313" key="6">
    <source>
        <dbReference type="EMBL" id="KAI1884003.1"/>
    </source>
</evidence>
<reference evidence="6" key="1">
    <citation type="submission" date="2021-01" db="EMBL/GenBank/DDBJ databases">
        <authorList>
            <person name="Zahm M."/>
            <person name="Roques C."/>
            <person name="Cabau C."/>
            <person name="Klopp C."/>
            <person name="Donnadieu C."/>
            <person name="Jouanno E."/>
            <person name="Lampietro C."/>
            <person name="Louis A."/>
            <person name="Herpin A."/>
            <person name="Echchiki A."/>
            <person name="Berthelot C."/>
            <person name="Parey E."/>
            <person name="Roest-Crollius H."/>
            <person name="Braasch I."/>
            <person name="Postlethwait J."/>
            <person name="Bobe J."/>
            <person name="Montfort J."/>
            <person name="Bouchez O."/>
            <person name="Begum T."/>
            <person name="Mejri S."/>
            <person name="Adams A."/>
            <person name="Chen W.-J."/>
            <person name="Guiguen Y."/>
        </authorList>
    </citation>
    <scope>NUCLEOTIDE SEQUENCE</scope>
    <source>
        <tissue evidence="6">Blood</tissue>
    </source>
</reference>
<dbReference type="InterPro" id="IPR027417">
    <property type="entry name" value="P-loop_NTPase"/>
</dbReference>
<dbReference type="InterPro" id="IPR045058">
    <property type="entry name" value="GIMA/IAN/Toc"/>
</dbReference>
<feature type="region of interest" description="Disordered" evidence="4">
    <location>
        <begin position="1"/>
        <end position="30"/>
    </location>
</feature>
<dbReference type="SUPFAM" id="SSF52540">
    <property type="entry name" value="P-loop containing nucleoside triphosphate hydrolases"/>
    <property type="match status" value="1"/>
</dbReference>
<proteinExistence type="inferred from homology"/>
<evidence type="ECO:0000313" key="7">
    <source>
        <dbReference type="Proteomes" id="UP000829720"/>
    </source>
</evidence>
<evidence type="ECO:0000256" key="3">
    <source>
        <dbReference type="ARBA" id="ARBA00023134"/>
    </source>
</evidence>
<evidence type="ECO:0000256" key="4">
    <source>
        <dbReference type="SAM" id="MobiDB-lite"/>
    </source>
</evidence>
<dbReference type="InterPro" id="IPR006703">
    <property type="entry name" value="G_AIG1"/>
</dbReference>
<keyword evidence="7" id="KW-1185">Reference proteome</keyword>
<keyword evidence="3" id="KW-0342">GTP-binding</keyword>
<keyword evidence="2" id="KW-0547">Nucleotide-binding</keyword>
<feature type="compositionally biased region" description="Basic and acidic residues" evidence="4">
    <location>
        <begin position="277"/>
        <end position="288"/>
    </location>
</feature>
<gene>
    <name evidence="6" type="ORF">AGOR_G00221910</name>
</gene>
<feature type="domain" description="AIG1-type G" evidence="5">
    <location>
        <begin position="19"/>
        <end position="237"/>
    </location>
</feature>
<name>A0A8T3CG08_9TELE</name>
<feature type="compositionally biased region" description="Acidic residues" evidence="4">
    <location>
        <begin position="260"/>
        <end position="276"/>
    </location>
</feature>
<dbReference type="EMBL" id="JAERUA010000022">
    <property type="protein sequence ID" value="KAI1884003.1"/>
    <property type="molecule type" value="Genomic_DNA"/>
</dbReference>
<dbReference type="Proteomes" id="UP000829720">
    <property type="component" value="Unassembled WGS sequence"/>
</dbReference>
<accession>A0A8T3CG08</accession>
<dbReference type="PANTHER" id="PTHR10903">
    <property type="entry name" value="GTPASE, IMAP FAMILY MEMBER-RELATED"/>
    <property type="match status" value="1"/>
</dbReference>
<feature type="region of interest" description="Disordered" evidence="4">
    <location>
        <begin position="248"/>
        <end position="288"/>
    </location>
</feature>
<organism evidence="6 7">
    <name type="scientific">Albula goreensis</name>
    <dbReference type="NCBI Taxonomy" id="1534307"/>
    <lineage>
        <taxon>Eukaryota</taxon>
        <taxon>Metazoa</taxon>
        <taxon>Chordata</taxon>
        <taxon>Craniata</taxon>
        <taxon>Vertebrata</taxon>
        <taxon>Euteleostomi</taxon>
        <taxon>Actinopterygii</taxon>
        <taxon>Neopterygii</taxon>
        <taxon>Teleostei</taxon>
        <taxon>Albuliformes</taxon>
        <taxon>Albulidae</taxon>
        <taxon>Albula</taxon>
    </lineage>
</organism>
<dbReference type="GO" id="GO:0005525">
    <property type="term" value="F:GTP binding"/>
    <property type="evidence" value="ECO:0007669"/>
    <property type="project" value="UniProtKB-KW"/>
</dbReference>
<dbReference type="PROSITE" id="PS51720">
    <property type="entry name" value="G_AIG1"/>
    <property type="match status" value="1"/>
</dbReference>
<evidence type="ECO:0000256" key="1">
    <source>
        <dbReference type="ARBA" id="ARBA00008535"/>
    </source>
</evidence>
<evidence type="ECO:0000259" key="5">
    <source>
        <dbReference type="PROSITE" id="PS51720"/>
    </source>
</evidence>
<dbReference type="OrthoDB" id="8954335at2759"/>
<comment type="caution">
    <text evidence="6">The sequence shown here is derived from an EMBL/GenBank/DDBJ whole genome shotgun (WGS) entry which is preliminary data.</text>
</comment>